<feature type="compositionally biased region" description="Low complexity" evidence="1">
    <location>
        <begin position="134"/>
        <end position="143"/>
    </location>
</feature>
<dbReference type="EMBL" id="JANPWB010000009">
    <property type="protein sequence ID" value="KAJ1149610.1"/>
    <property type="molecule type" value="Genomic_DNA"/>
</dbReference>
<keyword evidence="3" id="KW-1185">Reference proteome</keyword>
<dbReference type="AlphaFoldDB" id="A0AAV7RBT1"/>
<proteinExistence type="predicted"/>
<sequence length="143" mass="15726">MAYYAEEDEYEQDLSEIAEEQHMEERLVEALDYHVKDSVNQALIKALRPFTKSLTTFGQSELQGRSQTDTGSQSGQNSNMGLPRRASKGPASSAEILAHMAASVFQDHEYGSLQNTETPETGLEHSMLTEGNPSSHSLSSDSD</sequence>
<comment type="caution">
    <text evidence="2">The sequence shown here is derived from an EMBL/GenBank/DDBJ whole genome shotgun (WGS) entry which is preliminary data.</text>
</comment>
<accession>A0AAV7RBT1</accession>
<evidence type="ECO:0000313" key="2">
    <source>
        <dbReference type="EMBL" id="KAJ1149610.1"/>
    </source>
</evidence>
<feature type="region of interest" description="Disordered" evidence="1">
    <location>
        <begin position="55"/>
        <end position="95"/>
    </location>
</feature>
<feature type="compositionally biased region" description="Polar residues" evidence="1">
    <location>
        <begin position="55"/>
        <end position="80"/>
    </location>
</feature>
<dbReference type="Proteomes" id="UP001066276">
    <property type="component" value="Chromosome 5"/>
</dbReference>
<evidence type="ECO:0000256" key="1">
    <source>
        <dbReference type="SAM" id="MobiDB-lite"/>
    </source>
</evidence>
<evidence type="ECO:0000313" key="3">
    <source>
        <dbReference type="Proteomes" id="UP001066276"/>
    </source>
</evidence>
<protein>
    <submittedName>
        <fullName evidence="2">Uncharacterized protein</fullName>
    </submittedName>
</protein>
<organism evidence="2 3">
    <name type="scientific">Pleurodeles waltl</name>
    <name type="common">Iberian ribbed newt</name>
    <dbReference type="NCBI Taxonomy" id="8319"/>
    <lineage>
        <taxon>Eukaryota</taxon>
        <taxon>Metazoa</taxon>
        <taxon>Chordata</taxon>
        <taxon>Craniata</taxon>
        <taxon>Vertebrata</taxon>
        <taxon>Euteleostomi</taxon>
        <taxon>Amphibia</taxon>
        <taxon>Batrachia</taxon>
        <taxon>Caudata</taxon>
        <taxon>Salamandroidea</taxon>
        <taxon>Salamandridae</taxon>
        <taxon>Pleurodelinae</taxon>
        <taxon>Pleurodeles</taxon>
    </lineage>
</organism>
<name>A0AAV7RBT1_PLEWA</name>
<feature type="region of interest" description="Disordered" evidence="1">
    <location>
        <begin position="108"/>
        <end position="143"/>
    </location>
</feature>
<gene>
    <name evidence="2" type="ORF">NDU88_002417</name>
</gene>
<reference evidence="2" key="1">
    <citation type="journal article" date="2022" name="bioRxiv">
        <title>Sequencing and chromosome-scale assembly of the giantPleurodeles waltlgenome.</title>
        <authorList>
            <person name="Brown T."/>
            <person name="Elewa A."/>
            <person name="Iarovenko S."/>
            <person name="Subramanian E."/>
            <person name="Araus A.J."/>
            <person name="Petzold A."/>
            <person name="Susuki M."/>
            <person name="Suzuki K.-i.T."/>
            <person name="Hayashi T."/>
            <person name="Toyoda A."/>
            <person name="Oliveira C."/>
            <person name="Osipova E."/>
            <person name="Leigh N.D."/>
            <person name="Simon A."/>
            <person name="Yun M.H."/>
        </authorList>
    </citation>
    <scope>NUCLEOTIDE SEQUENCE</scope>
    <source>
        <strain evidence="2">20211129_DDA</strain>
        <tissue evidence="2">Liver</tissue>
    </source>
</reference>